<reference evidence="3" key="1">
    <citation type="journal article" date="2019" name="Int. J. Syst. Evol. Microbiol.">
        <title>The Global Catalogue of Microorganisms (GCM) 10K type strain sequencing project: providing services to taxonomists for standard genome sequencing and annotation.</title>
        <authorList>
            <consortium name="The Broad Institute Genomics Platform"/>
            <consortium name="The Broad Institute Genome Sequencing Center for Infectious Disease"/>
            <person name="Wu L."/>
            <person name="Ma J."/>
        </authorList>
    </citation>
    <scope>NUCLEOTIDE SEQUENCE [LARGE SCALE GENOMIC DNA]</scope>
    <source>
        <strain evidence="3">JCM 6307</strain>
    </source>
</reference>
<keyword evidence="3" id="KW-1185">Reference proteome</keyword>
<protein>
    <submittedName>
        <fullName evidence="2">Phosphatase</fullName>
    </submittedName>
</protein>
<proteinExistence type="predicted"/>
<dbReference type="InterPro" id="IPR031423">
    <property type="entry name" value="Phosphatase_SCO2771"/>
</dbReference>
<dbReference type="RefSeq" id="WP_344384637.1">
    <property type="nucleotide sequence ID" value="NZ_BAAATA010000027.1"/>
</dbReference>
<comment type="caution">
    <text evidence="2">The sequence shown here is derived from an EMBL/GenBank/DDBJ whole genome shotgun (WGS) entry which is preliminary data.</text>
</comment>
<sequence length="292" mass="30673">MSDRPCPSGGTSARLREELRGRLEASGLAGAVSARREKSLLRYRMFADRDPRVLLGLEPEGEWTPAELLRLMAEKCGVSADPGCAAGRETIDPDRTLAALDRFADRLGRAAERREPVLFGTGHPGNLLPFYRGLAAALSAAGCPVLTPVRRGHIDLPTRFGVRPHHVGHTGRVAVVRSGPGGTGGTRGPESQGGGGGEVHTHSPLPVRAVLDAAAGTGGLLPELVVGDHGWVCGAGQLGLDAVGLADADDPAVFVAEEEGRVLVAVPLDDGVRAPYYRPLTRYVLNRACLSR</sequence>
<evidence type="ECO:0000256" key="1">
    <source>
        <dbReference type="SAM" id="MobiDB-lite"/>
    </source>
</evidence>
<feature type="region of interest" description="Disordered" evidence="1">
    <location>
        <begin position="175"/>
        <end position="199"/>
    </location>
</feature>
<dbReference type="Proteomes" id="UP001501358">
    <property type="component" value="Unassembled WGS sequence"/>
</dbReference>
<evidence type="ECO:0000313" key="3">
    <source>
        <dbReference type="Proteomes" id="UP001501358"/>
    </source>
</evidence>
<gene>
    <name evidence="2" type="ORF">GCM10010406_41000</name>
</gene>
<feature type="compositionally biased region" description="Gly residues" evidence="1">
    <location>
        <begin position="179"/>
        <end position="198"/>
    </location>
</feature>
<name>A0ABP5ZKF0_9ACTN</name>
<accession>A0ABP5ZKF0</accession>
<dbReference type="Pfam" id="PF15698">
    <property type="entry name" value="Phosphatase"/>
    <property type="match status" value="1"/>
</dbReference>
<evidence type="ECO:0000313" key="2">
    <source>
        <dbReference type="EMBL" id="GAA2500272.1"/>
    </source>
</evidence>
<organism evidence="2 3">
    <name type="scientific">Streptomyces thermolineatus</name>
    <dbReference type="NCBI Taxonomy" id="44033"/>
    <lineage>
        <taxon>Bacteria</taxon>
        <taxon>Bacillati</taxon>
        <taxon>Actinomycetota</taxon>
        <taxon>Actinomycetes</taxon>
        <taxon>Kitasatosporales</taxon>
        <taxon>Streptomycetaceae</taxon>
        <taxon>Streptomyces</taxon>
    </lineage>
</organism>
<dbReference type="EMBL" id="BAAATA010000027">
    <property type="protein sequence ID" value="GAA2500272.1"/>
    <property type="molecule type" value="Genomic_DNA"/>
</dbReference>